<proteinExistence type="predicted"/>
<dbReference type="Proteomes" id="UP001231189">
    <property type="component" value="Unassembled WGS sequence"/>
</dbReference>
<accession>A0AAD8TW43</accession>
<evidence type="ECO:0000313" key="7">
    <source>
        <dbReference type="EMBL" id="KAK1694301.1"/>
    </source>
</evidence>
<dbReference type="SUPFAM" id="SSF53098">
    <property type="entry name" value="Ribonuclease H-like"/>
    <property type="match status" value="1"/>
</dbReference>
<feature type="domain" description="CCHC-type" evidence="5">
    <location>
        <begin position="288"/>
        <end position="304"/>
    </location>
</feature>
<dbReference type="Pfam" id="PF13976">
    <property type="entry name" value="gag_pre-integrs"/>
    <property type="match status" value="1"/>
</dbReference>
<dbReference type="Gene3D" id="4.10.60.10">
    <property type="entry name" value="Zinc finger, CCHC-type"/>
    <property type="match status" value="1"/>
</dbReference>
<evidence type="ECO:0000313" key="8">
    <source>
        <dbReference type="Proteomes" id="UP001231189"/>
    </source>
</evidence>
<dbReference type="Pfam" id="PF25597">
    <property type="entry name" value="SH3_retrovirus"/>
    <property type="match status" value="1"/>
</dbReference>
<feature type="coiled-coil region" evidence="3">
    <location>
        <begin position="2172"/>
        <end position="2199"/>
    </location>
</feature>
<dbReference type="InterPro" id="IPR025724">
    <property type="entry name" value="GAG-pre-integrase_dom"/>
</dbReference>
<feature type="compositionally biased region" description="Low complexity" evidence="4">
    <location>
        <begin position="833"/>
        <end position="848"/>
    </location>
</feature>
<dbReference type="InterPro" id="IPR001878">
    <property type="entry name" value="Znf_CCHC"/>
</dbReference>
<feature type="region of interest" description="Disordered" evidence="4">
    <location>
        <begin position="243"/>
        <end position="284"/>
    </location>
</feature>
<keyword evidence="1" id="KW-0064">Aspartyl protease</keyword>
<dbReference type="InterPro" id="IPR043502">
    <property type="entry name" value="DNA/RNA_pol_sf"/>
</dbReference>
<dbReference type="InterPro" id="IPR054722">
    <property type="entry name" value="PolX-like_BBD"/>
</dbReference>
<protein>
    <recommendedName>
        <fullName evidence="9">Gag-pol polyprotein</fullName>
    </recommendedName>
</protein>
<dbReference type="Pfam" id="PF22936">
    <property type="entry name" value="Pol_BBD"/>
    <property type="match status" value="1"/>
</dbReference>
<dbReference type="SUPFAM" id="SSF56672">
    <property type="entry name" value="DNA/RNA polymerases"/>
    <property type="match status" value="2"/>
</dbReference>
<keyword evidence="2" id="KW-0863">Zinc-finger</keyword>
<name>A0AAD8TW43_LOLMU</name>
<evidence type="ECO:0000259" key="6">
    <source>
        <dbReference type="PROSITE" id="PS50994"/>
    </source>
</evidence>
<evidence type="ECO:0008006" key="9">
    <source>
        <dbReference type="Google" id="ProtNLM"/>
    </source>
</evidence>
<dbReference type="Pfam" id="PF07727">
    <property type="entry name" value="RVT_2"/>
    <property type="match status" value="2"/>
</dbReference>
<evidence type="ECO:0000256" key="4">
    <source>
        <dbReference type="SAM" id="MobiDB-lite"/>
    </source>
</evidence>
<dbReference type="InterPro" id="IPR013103">
    <property type="entry name" value="RVT_2"/>
</dbReference>
<dbReference type="Gene3D" id="3.30.420.10">
    <property type="entry name" value="Ribonuclease H-like superfamily/Ribonuclease H"/>
    <property type="match status" value="1"/>
</dbReference>
<dbReference type="EMBL" id="JAUUTY010000001">
    <property type="protein sequence ID" value="KAK1694301.1"/>
    <property type="molecule type" value="Genomic_DNA"/>
</dbReference>
<dbReference type="InterPro" id="IPR036397">
    <property type="entry name" value="RNaseH_sf"/>
</dbReference>
<keyword evidence="3" id="KW-0175">Coiled coil</keyword>
<dbReference type="PANTHER" id="PTHR11439:SF515">
    <property type="entry name" value="GAG-POL POLYPROTEIN"/>
    <property type="match status" value="1"/>
</dbReference>
<dbReference type="InterPro" id="IPR001584">
    <property type="entry name" value="Integrase_cat-core"/>
</dbReference>
<keyword evidence="1" id="KW-0645">Protease</keyword>
<dbReference type="GO" id="GO:0003676">
    <property type="term" value="F:nucleic acid binding"/>
    <property type="evidence" value="ECO:0007669"/>
    <property type="project" value="InterPro"/>
</dbReference>
<reference evidence="7" key="1">
    <citation type="submission" date="2023-07" db="EMBL/GenBank/DDBJ databases">
        <title>A chromosome-level genome assembly of Lolium multiflorum.</title>
        <authorList>
            <person name="Chen Y."/>
            <person name="Copetti D."/>
            <person name="Kolliker R."/>
            <person name="Studer B."/>
        </authorList>
    </citation>
    <scope>NUCLEOTIDE SEQUENCE</scope>
    <source>
        <strain evidence="7">02402/16</strain>
        <tissue evidence="7">Leaf</tissue>
    </source>
</reference>
<dbReference type="InterPro" id="IPR012337">
    <property type="entry name" value="RNaseH-like_sf"/>
</dbReference>
<feature type="compositionally biased region" description="Polar residues" evidence="4">
    <location>
        <begin position="2069"/>
        <end position="2078"/>
    </location>
</feature>
<dbReference type="SUPFAM" id="SSF57756">
    <property type="entry name" value="Retrovirus zinc finger-like domains"/>
    <property type="match status" value="1"/>
</dbReference>
<feature type="domain" description="Integrase catalytic" evidence="6">
    <location>
        <begin position="544"/>
        <end position="720"/>
    </location>
</feature>
<keyword evidence="8" id="KW-1185">Reference proteome</keyword>
<evidence type="ECO:0000259" key="5">
    <source>
        <dbReference type="PROSITE" id="PS50158"/>
    </source>
</evidence>
<dbReference type="InterPro" id="IPR036875">
    <property type="entry name" value="Znf_CCHC_sf"/>
</dbReference>
<gene>
    <name evidence="7" type="ORF">QYE76_010998</name>
</gene>
<evidence type="ECO:0000256" key="1">
    <source>
        <dbReference type="ARBA" id="ARBA00022750"/>
    </source>
</evidence>
<dbReference type="InterPro" id="IPR057670">
    <property type="entry name" value="SH3_retrovirus"/>
</dbReference>
<feature type="region of interest" description="Disordered" evidence="4">
    <location>
        <begin position="820"/>
        <end position="848"/>
    </location>
</feature>
<sequence length="2374" mass="262627">MVGNGDPVALTPPGTLSTLDGSARASQVVVQKVVRAAGSTQFPPLTRSNYGDWALFMQVMLEARSLWSAIETGTAERELDRQAMEALLCAVPPDMISTLGVKATAKEAWDTLKAIHVGSDRVRKAKAQSLRKQYEALQFKDGEGVDAFSMRLTGLVSALANLGDNIPEDKVVLKFLAVVPKKYSQMACAIETLLDLESMTIEDLTGRLKVVEERNDVDNNTGSGGQLLLTELEWLARSKRAQSGASNYGKQARGPGRNLDPRNGKYKPSGSGGNARNGSTSKAAKDDKCRYCGKKGHWAHECRKRLRDEGEANLVQAEEDEDPGLLMAQVCELGVTHDTTSTLVELNEERAEAHLGKTDGECDERWYLDTGATNHMTGHVACFTELDKRVSGTVKFGDGSVVDIKGRGTVIFNDRDGGHRALTGVYFIPRLKSSIVSLGQLDEVGCQTLIENGILTVRDRQRRILASVKRASNRLYLFKLTVAQPVCLSACVGGDTAWRWHARYGHLNFHALRKLAQNGMVRGLPQIDQVDQLCDSCLVGKQRRSPFPAKAKYRAEHRLDLVHGDLCGPITPATPGGKKYFLLLVDDLTRYMWLVLLGAKDDAATAIKRFQARVEVETDRKLRTLRTDRGGEFTSTEFSEYCADRGVQRHLTAPYSPQQNGVVERRNQTVVQMARSMMKATQMPGRFWGEAVTTAVFILNRAPTKSVEGKTPYEAWHGERPPVHFFRTFGCVAHVKVVKPNLKKLDDRSVPMVFIGYEDGGKSYRVYDPVGNRVHVTRDVVFEESARWKWSKDGDEPVVDSGESFTVEYVTYKVPCGPHAAPAQEDGSALPNSAPTDAPSTPTTSAPTARVSFVSPTSAAMAALDGHDNGDEPLRFRTLDNINNAGAALGPELEELQFVAADEPATFVEAEKSEPWRRAMLEEMASIEDNDTWRLVDLPSGHRPIGLKWVFKVKRDERGAIIKHKARLVAKGYVQRYGVDYDEVFAPVARLESVRLLLALAGHEGWAVHHMDVKTAFLNGDLNEEVYVDQPPGFKVAGQEHKVLRLQKALYGLKQAPRAWNAKLDARLTSLGFMRCPSEQAMYARGDGTSRLLVGVYVDDLIITGNDNKEISRFKDEMASSFKMSDLGLLTFYLGIEVHQDSTGITINQSAYALKILEKCGMADCNPSVVPMESRLKLSKKSTAPPADTTLYRSIVGSLRYLVHTRPDIAYAVGYVSRFMENPTTEHMSAVKHVLRYIAGTRSYGCHYGRKTTDPKLIGYSDSDMAGDVDDRKSTTGVLFFLGSSPITWQSQKQKVVALSSCEAEYVAATTAACQGVWLARLLGDMNKVAPGGVTLRIDNKSAISLSKNPVFHDRSKHIETRYHYIRECVEDGRAEVEYVRTEDQLADILTKALGRIKFEELRSKIGMIKIPNNAGAALGPELEELQFVAADEPATFVEAEKSEPWRRAMLEEMASIEDNDTWRLVDLPSGHRPIGLKWVFKVKRDERGAIIKHKARLVAKGYVQRYGVDYDEVFAPVARLESVRLLLALAGHEGWAVHHMDVKTAFLNGDLNEEVYVDQPPGFKVAGQEHKVLRLQKALYGLKQAPRAWNAKLDARLTSLGFMRCPSEQAMYARGDGTSRLLVGVYVDDLIITGNDNKEISRFKDEMASSFKMSDLGLLTFYLGIEVHQDSTGITINQSAYALKILEKCGMADCNPSVVPMESRLKLSKKSTAPPADTTLYRSIVGSLRYLVHTRPDIAYAVGYVSRFMENPTTEHMSAVKHVLRYIAGTRSYGCHYGRKTTDPKLIGYSDSDMAGDVDDRKSTTGVLFFLGSSPITWQSQKQKVVALSSCEAEYVAATTAACQGVWLARLLGDMNKVAPGGVTLRIDNKSAISLSKNPVFHDRSKHIETRYHYIRECVEDGRAEVEYVRTEDQLADILTKALGRIKFEELRSKIGMIKIPTPSTRTRPILCRLRDPEQRRSGSASVGDSDAPGQEEAGNPEESILGNLSPDSDDASSIGTEEYNRLTKELAIGEEDGGASSMNTEEFNRKLEELGGGEQAEMESAQPMQVLATVAPLDQPDTEDEASNSSPGSSNVRPPLGPQPHRGVLSPEEIVEQARMDLVAQSDILNKPITPEEAADPEALEAKRQEMLATAQKFARTAAAMAEERTLAANFVDYSLKKDRKVDEMMATATGLRKEWQKRLDSLQAEADRIAREAIPPRRITFATPTEQQPLATPKDNMKKAAELLKKKDEEIDINYVRKLIASAMQQQQGRHFAQLRKIRKRERVRCTLAETNTVFHHHHPELRVLRYPLDVAVLPETPGPMGQAESTSATRCLLLETGTGSARWSNAEAGIKTASLSLVGVKNATRASQKPRTRPGTQEEPERGVRT</sequence>
<dbReference type="Pfam" id="PF14223">
    <property type="entry name" value="Retrotran_gag_2"/>
    <property type="match status" value="1"/>
</dbReference>
<feature type="region of interest" description="Disordered" evidence="4">
    <location>
        <begin position="2061"/>
        <end position="2089"/>
    </location>
</feature>
<evidence type="ECO:0000256" key="2">
    <source>
        <dbReference type="PROSITE-ProRule" id="PRU00047"/>
    </source>
</evidence>
<keyword evidence="2" id="KW-0479">Metal-binding</keyword>
<organism evidence="7 8">
    <name type="scientific">Lolium multiflorum</name>
    <name type="common">Italian ryegrass</name>
    <name type="synonym">Lolium perenne subsp. multiflorum</name>
    <dbReference type="NCBI Taxonomy" id="4521"/>
    <lineage>
        <taxon>Eukaryota</taxon>
        <taxon>Viridiplantae</taxon>
        <taxon>Streptophyta</taxon>
        <taxon>Embryophyta</taxon>
        <taxon>Tracheophyta</taxon>
        <taxon>Spermatophyta</taxon>
        <taxon>Magnoliopsida</taxon>
        <taxon>Liliopsida</taxon>
        <taxon>Poales</taxon>
        <taxon>Poaceae</taxon>
        <taxon>BOP clade</taxon>
        <taxon>Pooideae</taxon>
        <taxon>Poodae</taxon>
        <taxon>Poeae</taxon>
        <taxon>Poeae Chloroplast Group 2 (Poeae type)</taxon>
        <taxon>Loliodinae</taxon>
        <taxon>Loliinae</taxon>
        <taxon>Lolium</taxon>
    </lineage>
</organism>
<feature type="region of interest" description="Disordered" evidence="4">
    <location>
        <begin position="2349"/>
        <end position="2374"/>
    </location>
</feature>
<keyword evidence="2" id="KW-0862">Zinc</keyword>
<comment type="caution">
    <text evidence="7">The sequence shown here is derived from an EMBL/GenBank/DDBJ whole genome shotgun (WGS) entry which is preliminary data.</text>
</comment>
<evidence type="ECO:0000256" key="3">
    <source>
        <dbReference type="SAM" id="Coils"/>
    </source>
</evidence>
<dbReference type="GO" id="GO:0008270">
    <property type="term" value="F:zinc ion binding"/>
    <property type="evidence" value="ECO:0007669"/>
    <property type="project" value="UniProtKB-KW"/>
</dbReference>
<keyword evidence="1" id="KW-0378">Hydrolase</keyword>
<dbReference type="PROSITE" id="PS50994">
    <property type="entry name" value="INTEGRASE"/>
    <property type="match status" value="1"/>
</dbReference>
<dbReference type="PANTHER" id="PTHR11439">
    <property type="entry name" value="GAG-POL-RELATED RETROTRANSPOSON"/>
    <property type="match status" value="1"/>
</dbReference>
<dbReference type="GO" id="GO:0004190">
    <property type="term" value="F:aspartic-type endopeptidase activity"/>
    <property type="evidence" value="ECO:0007669"/>
    <property type="project" value="UniProtKB-KW"/>
</dbReference>
<dbReference type="GO" id="GO:0015074">
    <property type="term" value="P:DNA integration"/>
    <property type="evidence" value="ECO:0007669"/>
    <property type="project" value="InterPro"/>
</dbReference>
<dbReference type="Pfam" id="PF00665">
    <property type="entry name" value="rve"/>
    <property type="match status" value="1"/>
</dbReference>
<feature type="region of interest" description="Disordered" evidence="4">
    <location>
        <begin position="1941"/>
        <end position="2000"/>
    </location>
</feature>
<dbReference type="CDD" id="cd09272">
    <property type="entry name" value="RNase_HI_RT_Ty1"/>
    <property type="match status" value="2"/>
</dbReference>
<dbReference type="PROSITE" id="PS50158">
    <property type="entry name" value="ZF_CCHC"/>
    <property type="match status" value="1"/>
</dbReference>
<dbReference type="SMART" id="SM00343">
    <property type="entry name" value="ZnF_C2HC"/>
    <property type="match status" value="1"/>
</dbReference>